<keyword evidence="1" id="KW-0472">Membrane</keyword>
<evidence type="ECO:0000313" key="3">
    <source>
        <dbReference type="Proteomes" id="UP000628775"/>
    </source>
</evidence>
<accession>A0A8J2YFX8</accession>
<organism evidence="2 3">
    <name type="scientific">Pullulanibacillus camelliae</name>
    <dbReference type="NCBI Taxonomy" id="1707096"/>
    <lineage>
        <taxon>Bacteria</taxon>
        <taxon>Bacillati</taxon>
        <taxon>Bacillota</taxon>
        <taxon>Bacilli</taxon>
        <taxon>Bacillales</taxon>
        <taxon>Sporolactobacillaceae</taxon>
        <taxon>Pullulanibacillus</taxon>
    </lineage>
</organism>
<evidence type="ECO:0000256" key="1">
    <source>
        <dbReference type="SAM" id="Phobius"/>
    </source>
</evidence>
<reference evidence="2" key="2">
    <citation type="submission" date="2020-09" db="EMBL/GenBank/DDBJ databases">
        <authorList>
            <person name="Sun Q."/>
            <person name="Zhou Y."/>
        </authorList>
    </citation>
    <scope>NUCLEOTIDE SEQUENCE</scope>
    <source>
        <strain evidence="2">CGMCC 1.15371</strain>
    </source>
</reference>
<keyword evidence="1" id="KW-1133">Transmembrane helix</keyword>
<dbReference type="RefSeq" id="WP_188689647.1">
    <property type="nucleotide sequence ID" value="NZ_BMIR01000002.1"/>
</dbReference>
<gene>
    <name evidence="2" type="ORF">GCM10011391_08700</name>
</gene>
<proteinExistence type="predicted"/>
<evidence type="ECO:0000313" key="2">
    <source>
        <dbReference type="EMBL" id="GGE32298.1"/>
    </source>
</evidence>
<dbReference type="Proteomes" id="UP000628775">
    <property type="component" value="Unassembled WGS sequence"/>
</dbReference>
<dbReference type="AlphaFoldDB" id="A0A8J2YFX8"/>
<comment type="caution">
    <text evidence="2">The sequence shown here is derived from an EMBL/GenBank/DDBJ whole genome shotgun (WGS) entry which is preliminary data.</text>
</comment>
<name>A0A8J2YFX8_9BACL</name>
<keyword evidence="3" id="KW-1185">Reference proteome</keyword>
<feature type="transmembrane region" description="Helical" evidence="1">
    <location>
        <begin position="37"/>
        <end position="54"/>
    </location>
</feature>
<protein>
    <submittedName>
        <fullName evidence="2">Uncharacterized protein</fullName>
    </submittedName>
</protein>
<keyword evidence="1" id="KW-0812">Transmembrane</keyword>
<dbReference type="EMBL" id="BMIR01000002">
    <property type="protein sequence ID" value="GGE32298.1"/>
    <property type="molecule type" value="Genomic_DNA"/>
</dbReference>
<sequence>MKKLLGILGNLCVLVLLVFSIVELVKSLGSWTILDDLWAIAVILLIIGFIGDLLQAKKMKQSKNSEHM</sequence>
<reference evidence="2" key="1">
    <citation type="journal article" date="2014" name="Int. J. Syst. Evol. Microbiol.">
        <title>Complete genome sequence of Corynebacterium casei LMG S-19264T (=DSM 44701T), isolated from a smear-ripened cheese.</title>
        <authorList>
            <consortium name="US DOE Joint Genome Institute (JGI-PGF)"/>
            <person name="Walter F."/>
            <person name="Albersmeier A."/>
            <person name="Kalinowski J."/>
            <person name="Ruckert C."/>
        </authorList>
    </citation>
    <scope>NUCLEOTIDE SEQUENCE</scope>
    <source>
        <strain evidence="2">CGMCC 1.15371</strain>
    </source>
</reference>